<reference evidence="2 3" key="1">
    <citation type="journal article" date="2007" name="Appl. Environ. Microbiol.">
        <title>Genome sequence of the cellulolytic gliding bacterium Cytophaga hutchinsonii.</title>
        <authorList>
            <person name="Xie G."/>
            <person name="Bruce D.C."/>
            <person name="Challacombe J.F."/>
            <person name="Chertkov O."/>
            <person name="Detter J.C."/>
            <person name="Gilna P."/>
            <person name="Han C.S."/>
            <person name="Lucas S."/>
            <person name="Misra M."/>
            <person name="Myers G.L."/>
            <person name="Richardson P."/>
            <person name="Tapia R."/>
            <person name="Thayer N."/>
            <person name="Thompson L.S."/>
            <person name="Brettin T.S."/>
            <person name="Henrissat B."/>
            <person name="Wilson D.B."/>
            <person name="McBride M.J."/>
        </authorList>
    </citation>
    <scope>NUCLEOTIDE SEQUENCE [LARGE SCALE GENOMIC DNA]</scope>
    <source>
        <strain evidence="3">ATCC 33406 / DSM 1761 / CIP 103989 / NBRC 15051 / NCIMB 9469 / D465</strain>
    </source>
</reference>
<organism evidence="2 3">
    <name type="scientific">Cytophaga hutchinsonii (strain ATCC 33406 / DSM 1761 / CIP 103989 / NBRC 15051 / NCIMB 9469 / D465)</name>
    <dbReference type="NCBI Taxonomy" id="269798"/>
    <lineage>
        <taxon>Bacteria</taxon>
        <taxon>Pseudomonadati</taxon>
        <taxon>Bacteroidota</taxon>
        <taxon>Cytophagia</taxon>
        <taxon>Cytophagales</taxon>
        <taxon>Cytophagaceae</taxon>
        <taxon>Cytophaga</taxon>
    </lineage>
</organism>
<dbReference type="KEGG" id="chu:CHU_1593"/>
<sequence>MEKLKILFWVVAIGIYIYTQIKDALKKGKRTDPIPSGSPIPNLSKKQSSQPVTTSTVNPYIRESYKPQQPKFAKRFQSTYSRKEELKQKNNPEADKYNQDIVSREAFYKQEEPVNYEKIAPKASVFGVDEHLQPYSVKQKNKHPLLTFLSTKSNLRNAFITGEILKRRD</sequence>
<dbReference type="RefSeq" id="WP_011584978.1">
    <property type="nucleotide sequence ID" value="NC_008255.1"/>
</dbReference>
<proteinExistence type="predicted"/>
<name>A0A6N4SR54_CYTH3</name>
<evidence type="ECO:0000256" key="1">
    <source>
        <dbReference type="SAM" id="MobiDB-lite"/>
    </source>
</evidence>
<dbReference type="EMBL" id="CP000383">
    <property type="protein sequence ID" value="ABG58863.1"/>
    <property type="molecule type" value="Genomic_DNA"/>
</dbReference>
<accession>A0A6N4SR54</accession>
<evidence type="ECO:0000313" key="3">
    <source>
        <dbReference type="Proteomes" id="UP000001822"/>
    </source>
</evidence>
<feature type="compositionally biased region" description="Polar residues" evidence="1">
    <location>
        <begin position="39"/>
        <end position="58"/>
    </location>
</feature>
<dbReference type="AlphaFoldDB" id="A0A6N4SR54"/>
<gene>
    <name evidence="2" type="ordered locus">CHU_1593</name>
</gene>
<evidence type="ECO:0000313" key="2">
    <source>
        <dbReference type="EMBL" id="ABG58863.1"/>
    </source>
</evidence>
<protein>
    <submittedName>
        <fullName evidence="2">Uncharacterized protein</fullName>
    </submittedName>
</protein>
<keyword evidence="3" id="KW-1185">Reference proteome</keyword>
<feature type="region of interest" description="Disordered" evidence="1">
    <location>
        <begin position="28"/>
        <end position="95"/>
    </location>
</feature>
<dbReference type="Proteomes" id="UP000001822">
    <property type="component" value="Chromosome"/>
</dbReference>
<feature type="compositionally biased region" description="Basic and acidic residues" evidence="1">
    <location>
        <begin position="81"/>
        <end position="95"/>
    </location>
</feature>
<dbReference type="OrthoDB" id="9959598at2"/>